<feature type="transmembrane region" description="Helical" evidence="6">
    <location>
        <begin position="12"/>
        <end position="34"/>
    </location>
</feature>
<dbReference type="RefSeq" id="XP_013020194.1">
    <property type="nucleotide sequence ID" value="XM_013164740.1"/>
</dbReference>
<evidence type="ECO:0000313" key="9">
    <source>
        <dbReference type="Proteomes" id="UP000016088"/>
    </source>
</evidence>
<dbReference type="EMBL" id="KE503208">
    <property type="protein sequence ID" value="EPX71570.1"/>
    <property type="molecule type" value="Genomic_DNA"/>
</dbReference>
<dbReference type="Pfam" id="PF01284">
    <property type="entry name" value="MARVEL"/>
    <property type="match status" value="1"/>
</dbReference>
<accession>S9QZ97</accession>
<feature type="transmembrane region" description="Helical" evidence="6">
    <location>
        <begin position="84"/>
        <end position="107"/>
    </location>
</feature>
<keyword evidence="2 6" id="KW-0812">Transmembrane</keyword>
<organism evidence="8 9">
    <name type="scientific">Schizosaccharomyces octosporus (strain yFS286)</name>
    <name type="common">Fission yeast</name>
    <name type="synonym">Octosporomyces octosporus</name>
    <dbReference type="NCBI Taxonomy" id="483514"/>
    <lineage>
        <taxon>Eukaryota</taxon>
        <taxon>Fungi</taxon>
        <taxon>Dikarya</taxon>
        <taxon>Ascomycota</taxon>
        <taxon>Taphrinomycotina</taxon>
        <taxon>Schizosaccharomycetes</taxon>
        <taxon>Schizosaccharomycetales</taxon>
        <taxon>Schizosaccharomycetaceae</taxon>
        <taxon>Schizosaccharomyces</taxon>
    </lineage>
</organism>
<dbReference type="GO" id="GO:0007009">
    <property type="term" value="P:plasma membrane organization"/>
    <property type="evidence" value="ECO:0007669"/>
    <property type="project" value="EnsemblFungi"/>
</dbReference>
<reference evidence="8 9" key="1">
    <citation type="journal article" date="2011" name="Science">
        <title>Comparative functional genomics of the fission yeasts.</title>
        <authorList>
            <person name="Rhind N."/>
            <person name="Chen Z."/>
            <person name="Yassour M."/>
            <person name="Thompson D.A."/>
            <person name="Haas B.J."/>
            <person name="Habib N."/>
            <person name="Wapinski I."/>
            <person name="Roy S."/>
            <person name="Lin M.F."/>
            <person name="Heiman D.I."/>
            <person name="Young S.K."/>
            <person name="Furuya K."/>
            <person name="Guo Y."/>
            <person name="Pidoux A."/>
            <person name="Chen H.M."/>
            <person name="Robbertse B."/>
            <person name="Goldberg J.M."/>
            <person name="Aoki K."/>
            <person name="Bayne E.H."/>
            <person name="Berlin A.M."/>
            <person name="Desjardins C.A."/>
            <person name="Dobbs E."/>
            <person name="Dukaj L."/>
            <person name="Fan L."/>
            <person name="FitzGerald M.G."/>
            <person name="French C."/>
            <person name="Gujja S."/>
            <person name="Hansen K."/>
            <person name="Keifenheim D."/>
            <person name="Levin J.Z."/>
            <person name="Mosher R.A."/>
            <person name="Mueller C.A."/>
            <person name="Pfiffner J."/>
            <person name="Priest M."/>
            <person name="Russ C."/>
            <person name="Smialowska A."/>
            <person name="Swoboda P."/>
            <person name="Sykes S.M."/>
            <person name="Vaughn M."/>
            <person name="Vengrova S."/>
            <person name="Yoder R."/>
            <person name="Zeng Q."/>
            <person name="Allshire R."/>
            <person name="Baulcombe D."/>
            <person name="Birren B.W."/>
            <person name="Brown W."/>
            <person name="Ekwall K."/>
            <person name="Kellis M."/>
            <person name="Leatherwood J."/>
            <person name="Levin H."/>
            <person name="Margalit H."/>
            <person name="Martienssen R."/>
            <person name="Nieduszynski C.A."/>
            <person name="Spatafora J.W."/>
            <person name="Friedman N."/>
            <person name="Dalgaard J.Z."/>
            <person name="Baumann P."/>
            <person name="Niki H."/>
            <person name="Regev A."/>
            <person name="Nusbaum C."/>
        </authorList>
    </citation>
    <scope>NUCLEOTIDE SEQUENCE [LARGE SCALE GENOMIC DNA]</scope>
    <source>
        <strain evidence="9">yFS286</strain>
    </source>
</reference>
<proteinExistence type="predicted"/>
<name>S9QZ97_SCHOY</name>
<evidence type="ECO:0000256" key="1">
    <source>
        <dbReference type="ARBA" id="ARBA00004141"/>
    </source>
</evidence>
<keyword evidence="3 6" id="KW-1133">Transmembrane helix</keyword>
<evidence type="ECO:0000313" key="8">
    <source>
        <dbReference type="EMBL" id="EPX71570.1"/>
    </source>
</evidence>
<comment type="subcellular location">
    <subcellularLocation>
        <location evidence="1">Membrane</location>
        <topology evidence="1">Multi-pass membrane protein</topology>
    </subcellularLocation>
</comment>
<feature type="domain" description="MARVEL" evidence="7">
    <location>
        <begin position="11"/>
        <end position="147"/>
    </location>
</feature>
<gene>
    <name evidence="8" type="ORF">SOCG_01787</name>
</gene>
<feature type="region of interest" description="Disordered" evidence="5">
    <location>
        <begin position="160"/>
        <end position="185"/>
    </location>
</feature>
<dbReference type="InterPro" id="IPR008253">
    <property type="entry name" value="Marvel"/>
</dbReference>
<dbReference type="AlphaFoldDB" id="S9QZ97"/>
<evidence type="ECO:0000256" key="4">
    <source>
        <dbReference type="ARBA" id="ARBA00023136"/>
    </source>
</evidence>
<evidence type="ECO:0000256" key="5">
    <source>
        <dbReference type="SAM" id="MobiDB-lite"/>
    </source>
</evidence>
<sequence>MSPIKQYGWYQWPMRIFQLAIATICLALAAALVDQQGGNGHSPGKINYCVFVGCFSILTFFLTALGAFWPNIVGNVYLIAAYDLLNWIFLLTAGVCIAVAIRVHSCANRDFLNSNHFIQGSGKRCRELRALCFFLWFLFGLYLVSFIMQFFLRHDGGGHSYTSRGGGRKKGSGPAVAPRPAMSAV</sequence>
<dbReference type="GO" id="GO:0005886">
    <property type="term" value="C:plasma membrane"/>
    <property type="evidence" value="ECO:0007669"/>
    <property type="project" value="EnsemblFungi"/>
</dbReference>
<feature type="transmembrane region" description="Helical" evidence="6">
    <location>
        <begin position="46"/>
        <end position="72"/>
    </location>
</feature>
<evidence type="ECO:0000259" key="7">
    <source>
        <dbReference type="Pfam" id="PF01284"/>
    </source>
</evidence>
<dbReference type="GO" id="GO:0070941">
    <property type="term" value="P:eisosome assembly"/>
    <property type="evidence" value="ECO:0007669"/>
    <property type="project" value="EnsemblFungi"/>
</dbReference>
<evidence type="ECO:0000256" key="3">
    <source>
        <dbReference type="ARBA" id="ARBA00022989"/>
    </source>
</evidence>
<dbReference type="GeneID" id="25030767"/>
<dbReference type="GO" id="GO:0072659">
    <property type="term" value="P:protein localization to plasma membrane"/>
    <property type="evidence" value="ECO:0007669"/>
    <property type="project" value="TreeGrafter"/>
</dbReference>
<dbReference type="eggNOG" id="ENOG502RZW2">
    <property type="taxonomic scope" value="Eukaryota"/>
</dbReference>
<keyword evidence="4 6" id="KW-0472">Membrane</keyword>
<evidence type="ECO:0000256" key="6">
    <source>
        <dbReference type="SAM" id="Phobius"/>
    </source>
</evidence>
<dbReference type="GO" id="GO:0032126">
    <property type="term" value="C:eisosome"/>
    <property type="evidence" value="ECO:0007669"/>
    <property type="project" value="EnsemblFungi"/>
</dbReference>
<dbReference type="PANTHER" id="PTHR28165">
    <property type="entry name" value="NON-CLASSICAL EXPORT PROTEIN 2-RELATED"/>
    <property type="match status" value="1"/>
</dbReference>
<dbReference type="GO" id="GO:0035838">
    <property type="term" value="C:growing cell tip"/>
    <property type="evidence" value="ECO:0007669"/>
    <property type="project" value="EnsemblFungi"/>
</dbReference>
<dbReference type="OrthoDB" id="5423111at2759"/>
<dbReference type="InterPro" id="IPR052649">
    <property type="entry name" value="NCE102-like"/>
</dbReference>
<dbReference type="OMA" id="NSRINYC"/>
<dbReference type="HOGENOM" id="CLU_098356_1_0_1"/>
<protein>
    <submittedName>
        <fullName evidence="8">Non classical export pathway protein</fullName>
    </submittedName>
</protein>
<feature type="transmembrane region" description="Helical" evidence="6">
    <location>
        <begin position="128"/>
        <end position="152"/>
    </location>
</feature>
<evidence type="ECO:0000256" key="2">
    <source>
        <dbReference type="ARBA" id="ARBA00022692"/>
    </source>
</evidence>
<keyword evidence="9" id="KW-1185">Reference proteome</keyword>
<dbReference type="VEuPathDB" id="FungiDB:SOCG_01787"/>
<dbReference type="PANTHER" id="PTHR28165:SF1">
    <property type="entry name" value="NON-CLASSICAL EXPORT PROTEIN 2-RELATED"/>
    <property type="match status" value="1"/>
</dbReference>
<dbReference type="Proteomes" id="UP000016088">
    <property type="component" value="Unassembled WGS sequence"/>
</dbReference>